<name>A0ABW5XPP0_9SPHI</name>
<evidence type="ECO:0000313" key="2">
    <source>
        <dbReference type="Proteomes" id="UP001597601"/>
    </source>
</evidence>
<organism evidence="1 2">
    <name type="scientific">Mucilaginibacter antarcticus</name>
    <dbReference type="NCBI Taxonomy" id="1855725"/>
    <lineage>
        <taxon>Bacteria</taxon>
        <taxon>Pseudomonadati</taxon>
        <taxon>Bacteroidota</taxon>
        <taxon>Sphingobacteriia</taxon>
        <taxon>Sphingobacteriales</taxon>
        <taxon>Sphingobacteriaceae</taxon>
        <taxon>Mucilaginibacter</taxon>
    </lineage>
</organism>
<gene>
    <name evidence="1" type="ORF">ACFSYC_10000</name>
</gene>
<dbReference type="RefSeq" id="WP_377126569.1">
    <property type="nucleotide sequence ID" value="NZ_JBHUHN010000001.1"/>
</dbReference>
<protein>
    <submittedName>
        <fullName evidence="1">Uncharacterized protein</fullName>
    </submittedName>
</protein>
<keyword evidence="2" id="KW-1185">Reference proteome</keyword>
<reference evidence="2" key="1">
    <citation type="journal article" date="2019" name="Int. J. Syst. Evol. Microbiol.">
        <title>The Global Catalogue of Microorganisms (GCM) 10K type strain sequencing project: providing services to taxonomists for standard genome sequencing and annotation.</title>
        <authorList>
            <consortium name="The Broad Institute Genomics Platform"/>
            <consortium name="The Broad Institute Genome Sequencing Center for Infectious Disease"/>
            <person name="Wu L."/>
            <person name="Ma J."/>
        </authorList>
    </citation>
    <scope>NUCLEOTIDE SEQUENCE [LARGE SCALE GENOMIC DNA]</scope>
    <source>
        <strain evidence="2">KCTC 52232</strain>
    </source>
</reference>
<dbReference type="EMBL" id="JBHUON010000010">
    <property type="protein sequence ID" value="MFD2865017.1"/>
    <property type="molecule type" value="Genomic_DNA"/>
</dbReference>
<accession>A0ABW5XPP0</accession>
<comment type="caution">
    <text evidence="1">The sequence shown here is derived from an EMBL/GenBank/DDBJ whole genome shotgun (WGS) entry which is preliminary data.</text>
</comment>
<evidence type="ECO:0000313" key="1">
    <source>
        <dbReference type="EMBL" id="MFD2865017.1"/>
    </source>
</evidence>
<sequence length="92" mass="10427">MTQPLNYTIFKDDEEHVITITPEIQRRPGDVMYITGVYKLMEGEVGMGDIVFDDEMRQWEHTGVGSYLNHTDAAEIAGFIQVNHITAQNVAL</sequence>
<proteinExistence type="predicted"/>
<dbReference type="Proteomes" id="UP001597601">
    <property type="component" value="Unassembled WGS sequence"/>
</dbReference>